<dbReference type="InterPro" id="IPR004570">
    <property type="entry name" value="Phosphatidylglycerol_P_synth"/>
</dbReference>
<gene>
    <name evidence="19" type="primary">pgsA_2</name>
    <name evidence="20" type="ORF">DWX31_21790</name>
    <name evidence="22" type="ORF">DXC39_24180</name>
    <name evidence="21" type="ORF">DXD79_02945</name>
    <name evidence="19" type="ORF">ERS852407_02519</name>
</gene>
<comment type="catalytic activity">
    <reaction evidence="16">
        <text>a CDP-1,2-diacyl-sn-glycerol + sn-glycerol 3-phosphate = a 1,2-diacyl-sn-glycero-3-phospho-(1'-sn-glycero-3'-phosphate) + CMP + H(+)</text>
        <dbReference type="Rhea" id="RHEA:12593"/>
        <dbReference type="ChEBI" id="CHEBI:15378"/>
        <dbReference type="ChEBI" id="CHEBI:57597"/>
        <dbReference type="ChEBI" id="CHEBI:58332"/>
        <dbReference type="ChEBI" id="CHEBI:60110"/>
        <dbReference type="ChEBI" id="CHEBI:60377"/>
        <dbReference type="EC" id="2.7.8.5"/>
    </reaction>
</comment>
<evidence type="ECO:0000256" key="8">
    <source>
        <dbReference type="ARBA" id="ARBA00022679"/>
    </source>
</evidence>
<evidence type="ECO:0000256" key="14">
    <source>
        <dbReference type="ARBA" id="ARBA00023264"/>
    </source>
</evidence>
<comment type="pathway">
    <text evidence="3">Phospholipid metabolism; phosphatidylglycerol biosynthesis; phosphatidylglycerol from CDP-diacylglycerol: step 1/2.</text>
</comment>
<keyword evidence="13" id="KW-0594">Phospholipid biosynthesis</keyword>
<comment type="similarity">
    <text evidence="4 17">Belongs to the CDP-alcohol phosphatidyltransferase class-I family.</text>
</comment>
<evidence type="ECO:0000256" key="11">
    <source>
        <dbReference type="ARBA" id="ARBA00023098"/>
    </source>
</evidence>
<evidence type="ECO:0000256" key="12">
    <source>
        <dbReference type="ARBA" id="ARBA00023136"/>
    </source>
</evidence>
<evidence type="ECO:0000256" key="6">
    <source>
        <dbReference type="ARBA" id="ARBA00014944"/>
    </source>
</evidence>
<dbReference type="Gene3D" id="1.20.120.1760">
    <property type="match status" value="1"/>
</dbReference>
<dbReference type="PANTHER" id="PTHR14269">
    <property type="entry name" value="CDP-DIACYLGLYCEROL--GLYCEROL-3-PHOSPHATE 3-PHOSPHATIDYLTRANSFERASE-RELATED"/>
    <property type="match status" value="1"/>
</dbReference>
<name>A0A174EAL3_9FIRM</name>
<evidence type="ECO:0000256" key="7">
    <source>
        <dbReference type="ARBA" id="ARBA00022516"/>
    </source>
</evidence>
<evidence type="ECO:0000256" key="15">
    <source>
        <dbReference type="ARBA" id="ARBA00033018"/>
    </source>
</evidence>
<keyword evidence="9 18" id="KW-0812">Transmembrane</keyword>
<evidence type="ECO:0000256" key="18">
    <source>
        <dbReference type="SAM" id="Phobius"/>
    </source>
</evidence>
<reference evidence="24 25" key="2">
    <citation type="submission" date="2018-08" db="EMBL/GenBank/DDBJ databases">
        <title>A genome reference for cultivated species of the human gut microbiota.</title>
        <authorList>
            <person name="Zou Y."/>
            <person name="Xue W."/>
            <person name="Luo G."/>
        </authorList>
    </citation>
    <scope>NUCLEOTIDE SEQUENCE [LARGE SCALE GENOMIC DNA]</scope>
    <source>
        <strain evidence="20 24">AF19-13AC</strain>
        <strain evidence="22 25">TF05-11AC</strain>
        <strain evidence="21 26">TM09-12</strain>
    </source>
</reference>
<dbReference type="InterPro" id="IPR050324">
    <property type="entry name" value="CDP-alcohol_PTase-I"/>
</dbReference>
<dbReference type="Proteomes" id="UP000095651">
    <property type="component" value="Unassembled WGS sequence"/>
</dbReference>
<evidence type="ECO:0000256" key="3">
    <source>
        <dbReference type="ARBA" id="ARBA00005042"/>
    </source>
</evidence>
<evidence type="ECO:0000313" key="20">
    <source>
        <dbReference type="EMBL" id="RGD68453.1"/>
    </source>
</evidence>
<evidence type="ECO:0000313" key="22">
    <source>
        <dbReference type="EMBL" id="RGL98582.1"/>
    </source>
</evidence>
<dbReference type="EC" id="2.7.8.5" evidence="5"/>
<reference evidence="19 23" key="1">
    <citation type="submission" date="2015-09" db="EMBL/GenBank/DDBJ databases">
        <authorList>
            <consortium name="Pathogen Informatics"/>
        </authorList>
    </citation>
    <scope>NUCLEOTIDE SEQUENCE [LARGE SCALE GENOMIC DNA]</scope>
    <source>
        <strain evidence="19 23">2789STDY5608850</strain>
    </source>
</reference>
<accession>A0A174EAL3</accession>
<protein>
    <recommendedName>
        <fullName evidence="6">CDP-diacylglycerol--glycerol-3-phosphate 3-phosphatidyltransferase</fullName>
        <ecNumber evidence="5">2.7.8.5</ecNumber>
    </recommendedName>
    <alternativeName>
        <fullName evidence="15">Phosphatidylglycerophosphate synthase</fullName>
    </alternativeName>
</protein>
<evidence type="ECO:0000313" key="26">
    <source>
        <dbReference type="Proteomes" id="UP000263014"/>
    </source>
</evidence>
<comment type="subcellular location">
    <subcellularLocation>
        <location evidence="2">Membrane</location>
        <topology evidence="2">Multi-pass membrane protein</topology>
    </subcellularLocation>
</comment>
<evidence type="ECO:0000313" key="19">
    <source>
        <dbReference type="EMBL" id="CUO33335.1"/>
    </source>
</evidence>
<evidence type="ECO:0000256" key="2">
    <source>
        <dbReference type="ARBA" id="ARBA00004141"/>
    </source>
</evidence>
<evidence type="ECO:0000256" key="1">
    <source>
        <dbReference type="ARBA" id="ARBA00003973"/>
    </source>
</evidence>
<dbReference type="RefSeq" id="WP_002600400.1">
    <property type="nucleotide sequence ID" value="NZ_CABIXC010000005.1"/>
</dbReference>
<dbReference type="InterPro" id="IPR048254">
    <property type="entry name" value="CDP_ALCOHOL_P_TRANSF_CS"/>
</dbReference>
<organism evidence="19 23">
    <name type="scientific">Hungatella hathewayi</name>
    <dbReference type="NCBI Taxonomy" id="154046"/>
    <lineage>
        <taxon>Bacteria</taxon>
        <taxon>Bacillati</taxon>
        <taxon>Bacillota</taxon>
        <taxon>Clostridia</taxon>
        <taxon>Lachnospirales</taxon>
        <taxon>Lachnospiraceae</taxon>
        <taxon>Hungatella</taxon>
    </lineage>
</organism>
<proteinExistence type="inferred from homology"/>
<sequence>MKKYTRKELLSIPNLMGYFRLLMIPVFVYLYLHAETDRGYYAAAAVMGISSITDMFDGLVARKFNMITEFGKFLDPFADKMTHGAILLCLWTRYPYMAVLVVLFVVKEGFMAVMGLVKLREGKKLDGAMWFGKVCTALLFVVMFVLILVPHIPAAAANALIAVCAVVMAATLILYIPVFRKM</sequence>
<feature type="transmembrane region" description="Helical" evidence="18">
    <location>
        <begin position="129"/>
        <end position="149"/>
    </location>
</feature>
<dbReference type="UniPathway" id="UPA00084">
    <property type="reaction ID" value="UER00503"/>
</dbReference>
<dbReference type="OrthoDB" id="9796672at2"/>
<dbReference type="EMBL" id="QSON01000001">
    <property type="protein sequence ID" value="RGJ08366.1"/>
    <property type="molecule type" value="Genomic_DNA"/>
</dbReference>
<evidence type="ECO:0000313" key="21">
    <source>
        <dbReference type="EMBL" id="RGJ08366.1"/>
    </source>
</evidence>
<dbReference type="EMBL" id="QSSQ01000033">
    <property type="protein sequence ID" value="RGL98582.1"/>
    <property type="molecule type" value="Genomic_DNA"/>
</dbReference>
<evidence type="ECO:0000313" key="25">
    <source>
        <dbReference type="Proteomes" id="UP000261257"/>
    </source>
</evidence>
<evidence type="ECO:0000256" key="5">
    <source>
        <dbReference type="ARBA" id="ARBA00013170"/>
    </source>
</evidence>
<dbReference type="GO" id="GO:0016020">
    <property type="term" value="C:membrane"/>
    <property type="evidence" value="ECO:0007669"/>
    <property type="project" value="UniProtKB-SubCell"/>
</dbReference>
<evidence type="ECO:0000313" key="24">
    <source>
        <dbReference type="Proteomes" id="UP000261023"/>
    </source>
</evidence>
<evidence type="ECO:0000256" key="10">
    <source>
        <dbReference type="ARBA" id="ARBA00022989"/>
    </source>
</evidence>
<dbReference type="Proteomes" id="UP000261257">
    <property type="component" value="Unassembled WGS sequence"/>
</dbReference>
<evidence type="ECO:0000256" key="16">
    <source>
        <dbReference type="ARBA" id="ARBA00048586"/>
    </source>
</evidence>
<dbReference type="PIRSF" id="PIRSF000847">
    <property type="entry name" value="Phos_ph_gly_syn"/>
    <property type="match status" value="1"/>
</dbReference>
<dbReference type="Proteomes" id="UP000263014">
    <property type="component" value="Unassembled WGS sequence"/>
</dbReference>
<keyword evidence="10 18" id="KW-1133">Transmembrane helix</keyword>
<dbReference type="GO" id="GO:0006655">
    <property type="term" value="P:phosphatidylglycerol biosynthetic process"/>
    <property type="evidence" value="ECO:0007669"/>
    <property type="project" value="UniProtKB-UniPathway"/>
</dbReference>
<dbReference type="InterPro" id="IPR000462">
    <property type="entry name" value="CDP-OH_P_trans"/>
</dbReference>
<dbReference type="Proteomes" id="UP000261023">
    <property type="component" value="Unassembled WGS sequence"/>
</dbReference>
<evidence type="ECO:0000256" key="9">
    <source>
        <dbReference type="ARBA" id="ARBA00022692"/>
    </source>
</evidence>
<evidence type="ECO:0000313" key="23">
    <source>
        <dbReference type="Proteomes" id="UP000095651"/>
    </source>
</evidence>
<evidence type="ECO:0000256" key="17">
    <source>
        <dbReference type="RuleBase" id="RU003750"/>
    </source>
</evidence>
<evidence type="ECO:0000256" key="13">
    <source>
        <dbReference type="ARBA" id="ARBA00023209"/>
    </source>
</evidence>
<dbReference type="EMBL" id="CYZE01000005">
    <property type="protein sequence ID" value="CUO33335.1"/>
    <property type="molecule type" value="Genomic_DNA"/>
</dbReference>
<dbReference type="PANTHER" id="PTHR14269:SF62">
    <property type="entry name" value="CDP-DIACYLGLYCEROL--GLYCEROL-3-PHOSPHATE 3-PHOSPHATIDYLTRANSFERASE 1, CHLOROPLASTIC"/>
    <property type="match status" value="1"/>
</dbReference>
<dbReference type="Pfam" id="PF01066">
    <property type="entry name" value="CDP-OH_P_transf"/>
    <property type="match status" value="1"/>
</dbReference>
<keyword evidence="12 18" id="KW-0472">Membrane</keyword>
<dbReference type="PROSITE" id="PS00379">
    <property type="entry name" value="CDP_ALCOHOL_P_TRANSF"/>
    <property type="match status" value="1"/>
</dbReference>
<dbReference type="InterPro" id="IPR043130">
    <property type="entry name" value="CDP-OH_PTrfase_TM_dom"/>
</dbReference>
<keyword evidence="8 17" id="KW-0808">Transferase</keyword>
<keyword evidence="14" id="KW-1208">Phospholipid metabolism</keyword>
<evidence type="ECO:0000256" key="4">
    <source>
        <dbReference type="ARBA" id="ARBA00010441"/>
    </source>
</evidence>
<keyword evidence="7" id="KW-0444">Lipid biosynthesis</keyword>
<feature type="transmembrane region" description="Helical" evidence="18">
    <location>
        <begin position="12"/>
        <end position="32"/>
    </location>
</feature>
<dbReference type="GO" id="GO:0008444">
    <property type="term" value="F:CDP-diacylglycerol-glycerol-3-phosphate 3-phosphatidyltransferase activity"/>
    <property type="evidence" value="ECO:0007669"/>
    <property type="project" value="UniProtKB-EC"/>
</dbReference>
<dbReference type="EMBL" id="QTJW01000016">
    <property type="protein sequence ID" value="RGD68453.1"/>
    <property type="molecule type" value="Genomic_DNA"/>
</dbReference>
<keyword evidence="11" id="KW-0443">Lipid metabolism</keyword>
<feature type="transmembrane region" description="Helical" evidence="18">
    <location>
        <begin position="155"/>
        <end position="176"/>
    </location>
</feature>
<dbReference type="AlphaFoldDB" id="A0A174EAL3"/>
<comment type="function">
    <text evidence="1">This protein catalyzes the committed step to the synthesis of the acidic phospholipids.</text>
</comment>